<dbReference type="Proteomes" id="UP001217083">
    <property type="component" value="Unassembled WGS sequence"/>
</dbReference>
<dbReference type="InterPro" id="IPR043519">
    <property type="entry name" value="NT_sf"/>
</dbReference>
<proteinExistence type="predicted"/>
<protein>
    <submittedName>
        <fullName evidence="2">Nucleotidyltransferase domain-containing protein</fullName>
    </submittedName>
</protein>
<dbReference type="Pfam" id="PF18144">
    <property type="entry name" value="SMODS"/>
    <property type="match status" value="1"/>
</dbReference>
<dbReference type="CDD" id="cd05400">
    <property type="entry name" value="NT_2-5OAS_ClassI-CCAase"/>
    <property type="match status" value="1"/>
</dbReference>
<accession>A0ABT5XT93</accession>
<name>A0ABT5XT93_9FLAO</name>
<dbReference type="InterPro" id="IPR006116">
    <property type="entry name" value="NT_2-5OAS_ClassI-CCAase"/>
</dbReference>
<dbReference type="Gene3D" id="3.30.460.10">
    <property type="entry name" value="Beta Polymerase, domain 2"/>
    <property type="match status" value="1"/>
</dbReference>
<dbReference type="EMBL" id="JARFVA010000010">
    <property type="protein sequence ID" value="MDF0709116.1"/>
    <property type="molecule type" value="Genomic_DNA"/>
</dbReference>
<gene>
    <name evidence="2" type="ORF">PY091_18040</name>
</gene>
<sequence length="269" mass="31401">MASSIDTYLRNLSYSFYLKKDSSEIARINASKDNLLANLDKELGVLIKRRFVFGSYDRDTILPRSVDSKSDIDIMVVFNHTQYERTPETYRRWLKNFGDKYYKDRYGSEVVRSFPTVTIRLGNIHYDLVPAKEESTYLWTSTLYIPGAYGWQPTDPSDVKTKLTEANTKYNQVVRPIIRLMKAWNCTNGYPYDSYKLELFVTGLNFYGDNVERGFFYAVGQLSTEWNDSQTKKDKVTSLKYNIGKVKECLDNYDVDGAKRWLHRILPYG</sequence>
<reference evidence="2 3" key="1">
    <citation type="submission" date="2023-03" db="EMBL/GenBank/DDBJ databases">
        <title>Muricauda XX sp. nov. and Muricauda XXX sp. nov., two novel species isolated from Okinawa Trough.</title>
        <authorList>
            <person name="Cao W."/>
            <person name="Deng X."/>
        </authorList>
    </citation>
    <scope>NUCLEOTIDE SEQUENCE [LARGE SCALE GENOMIC DNA]</scope>
    <source>
        <strain evidence="2 3">81s02</strain>
    </source>
</reference>
<comment type="caution">
    <text evidence="2">The sequence shown here is derived from an EMBL/GenBank/DDBJ whole genome shotgun (WGS) entry which is preliminary data.</text>
</comment>
<evidence type="ECO:0000313" key="2">
    <source>
        <dbReference type="EMBL" id="MDF0709116.1"/>
    </source>
</evidence>
<evidence type="ECO:0000313" key="3">
    <source>
        <dbReference type="Proteomes" id="UP001217083"/>
    </source>
</evidence>
<dbReference type="SUPFAM" id="SSF81301">
    <property type="entry name" value="Nucleotidyltransferase"/>
    <property type="match status" value="1"/>
</dbReference>
<evidence type="ECO:0000256" key="1">
    <source>
        <dbReference type="ARBA" id="ARBA00023118"/>
    </source>
</evidence>
<keyword evidence="3" id="KW-1185">Reference proteome</keyword>
<organism evidence="2 3">
    <name type="scientific">Flagellimonas okinawensis</name>
    <dbReference type="NCBI Taxonomy" id="3031324"/>
    <lineage>
        <taxon>Bacteria</taxon>
        <taxon>Pseudomonadati</taxon>
        <taxon>Bacteroidota</taxon>
        <taxon>Flavobacteriia</taxon>
        <taxon>Flavobacteriales</taxon>
        <taxon>Flavobacteriaceae</taxon>
        <taxon>Flagellimonas</taxon>
    </lineage>
</organism>
<dbReference type="RefSeq" id="WP_275650884.1">
    <property type="nucleotide sequence ID" value="NZ_JARFVA010000010.1"/>
</dbReference>
<keyword evidence="1" id="KW-0051">Antiviral defense</keyword>